<reference evidence="3" key="1">
    <citation type="journal article" date="2017" name="Genome Announc.">
        <title>Genome sequences of Cyberlindnera fabianii 65, Pichia kudriavzevii 129, and Saccharomyces cerevisiae 131 isolated from fermented masau fruits in Zimbabwe.</title>
        <authorList>
            <person name="van Rijswijck I.M.H."/>
            <person name="Derks M.F.L."/>
            <person name="Abee T."/>
            <person name="de Ridder D."/>
            <person name="Smid E.J."/>
        </authorList>
    </citation>
    <scope>NUCLEOTIDE SEQUENCE [LARGE SCALE GENOMIC DNA]</scope>
    <source>
        <strain evidence="3">129</strain>
    </source>
</reference>
<protein>
    <submittedName>
        <fullName evidence="2">Uncharacterized protein</fullName>
    </submittedName>
</protein>
<evidence type="ECO:0000256" key="1">
    <source>
        <dbReference type="SAM" id="Phobius"/>
    </source>
</evidence>
<feature type="transmembrane region" description="Helical" evidence="1">
    <location>
        <begin position="21"/>
        <end position="40"/>
    </location>
</feature>
<proteinExistence type="predicted"/>
<dbReference type="EMBL" id="MQVM01000049">
    <property type="protein sequence ID" value="ONH70881.1"/>
    <property type="molecule type" value="Genomic_DNA"/>
</dbReference>
<accession>A0A1V2LFP1</accession>
<sequence length="68" mass="7599">MTPIIDSYKRVGKKKEKRKKAFRGLISIICAPIVCETNSFNLPGIMTVSNPVRDRVVSNDLLSFPSSM</sequence>
<dbReference type="Proteomes" id="UP000189274">
    <property type="component" value="Unassembled WGS sequence"/>
</dbReference>
<keyword evidence="1" id="KW-1133">Transmembrane helix</keyword>
<comment type="caution">
    <text evidence="2">The sequence shown here is derived from an EMBL/GenBank/DDBJ whole genome shotgun (WGS) entry which is preliminary data.</text>
</comment>
<evidence type="ECO:0000313" key="3">
    <source>
        <dbReference type="Proteomes" id="UP000189274"/>
    </source>
</evidence>
<organism evidence="2 3">
    <name type="scientific">Pichia kudriavzevii</name>
    <name type="common">Yeast</name>
    <name type="synonym">Issatchenkia orientalis</name>
    <dbReference type="NCBI Taxonomy" id="4909"/>
    <lineage>
        <taxon>Eukaryota</taxon>
        <taxon>Fungi</taxon>
        <taxon>Dikarya</taxon>
        <taxon>Ascomycota</taxon>
        <taxon>Saccharomycotina</taxon>
        <taxon>Pichiomycetes</taxon>
        <taxon>Pichiales</taxon>
        <taxon>Pichiaceae</taxon>
        <taxon>Pichia</taxon>
    </lineage>
</organism>
<dbReference type="AlphaFoldDB" id="A0A1V2LFP1"/>
<name>A0A1V2LFP1_PICKU</name>
<keyword evidence="1" id="KW-0812">Transmembrane</keyword>
<evidence type="ECO:0000313" key="2">
    <source>
        <dbReference type="EMBL" id="ONH70881.1"/>
    </source>
</evidence>
<keyword evidence="1" id="KW-0472">Membrane</keyword>
<gene>
    <name evidence="2" type="ORF">BOH78_4904</name>
</gene>